<dbReference type="GO" id="GO:0005524">
    <property type="term" value="F:ATP binding"/>
    <property type="evidence" value="ECO:0007669"/>
    <property type="project" value="InterPro"/>
</dbReference>
<dbReference type="InterPro" id="IPR051220">
    <property type="entry name" value="TFA_Chaperone"/>
</dbReference>
<feature type="compositionally biased region" description="Polar residues" evidence="1">
    <location>
        <begin position="632"/>
        <end position="648"/>
    </location>
</feature>
<dbReference type="EMBL" id="SVBY01000003">
    <property type="protein sequence ID" value="MBE6091717.1"/>
    <property type="molecule type" value="Genomic_DNA"/>
</dbReference>
<name>A0A928A0F1_SELRU</name>
<feature type="domain" description="Phage terminase large subunit GpA ATPase" evidence="2">
    <location>
        <begin position="39"/>
        <end position="295"/>
    </location>
</feature>
<dbReference type="AlphaFoldDB" id="A0A928A0F1"/>
<dbReference type="Gene3D" id="3.40.50.300">
    <property type="entry name" value="P-loop containing nucleotide triphosphate hydrolases"/>
    <property type="match status" value="1"/>
</dbReference>
<dbReference type="PANTHER" id="PTHR34413">
    <property type="entry name" value="PROPHAGE TAIL FIBER ASSEMBLY PROTEIN HOMOLOG TFAE-RELATED-RELATED"/>
    <property type="match status" value="1"/>
</dbReference>
<dbReference type="Proteomes" id="UP000761380">
    <property type="component" value="Unassembled WGS sequence"/>
</dbReference>
<dbReference type="PANTHER" id="PTHR34413:SF2">
    <property type="entry name" value="PROPHAGE TAIL FIBER ASSEMBLY PROTEIN HOMOLOG TFAE-RELATED"/>
    <property type="match status" value="1"/>
</dbReference>
<dbReference type="HAMAP" id="MF_04144">
    <property type="entry name" value="TERL_LAMBDA"/>
    <property type="match status" value="1"/>
</dbReference>
<feature type="region of interest" description="Disordered" evidence="1">
    <location>
        <begin position="619"/>
        <end position="648"/>
    </location>
</feature>
<protein>
    <submittedName>
        <fullName evidence="4">Terminase</fullName>
    </submittedName>
</protein>
<evidence type="ECO:0000313" key="4">
    <source>
        <dbReference type="EMBL" id="MBE6091717.1"/>
    </source>
</evidence>
<accession>A0A928A0F1</accession>
<reference evidence="4" key="1">
    <citation type="submission" date="2019-04" db="EMBL/GenBank/DDBJ databases">
        <title>Evolution of Biomass-Degrading Anaerobic Consortia Revealed by Metagenomics.</title>
        <authorList>
            <person name="Peng X."/>
        </authorList>
    </citation>
    <scope>NUCLEOTIDE SEQUENCE</scope>
    <source>
        <strain evidence="4">SIG240</strain>
    </source>
</reference>
<organism evidence="4 5">
    <name type="scientific">Selenomonas ruminantium</name>
    <dbReference type="NCBI Taxonomy" id="971"/>
    <lineage>
        <taxon>Bacteria</taxon>
        <taxon>Bacillati</taxon>
        <taxon>Bacillota</taxon>
        <taxon>Negativicutes</taxon>
        <taxon>Selenomonadales</taxon>
        <taxon>Selenomonadaceae</taxon>
        <taxon>Selenomonas</taxon>
    </lineage>
</organism>
<evidence type="ECO:0000256" key="1">
    <source>
        <dbReference type="SAM" id="MobiDB-lite"/>
    </source>
</evidence>
<dbReference type="GO" id="GO:0004519">
    <property type="term" value="F:endonuclease activity"/>
    <property type="evidence" value="ECO:0007669"/>
    <property type="project" value="InterPro"/>
</dbReference>
<dbReference type="Pfam" id="PF20454">
    <property type="entry name" value="GpA_nuclease"/>
    <property type="match status" value="1"/>
</dbReference>
<gene>
    <name evidence="4" type="ORF">E7201_00840</name>
</gene>
<evidence type="ECO:0000259" key="3">
    <source>
        <dbReference type="Pfam" id="PF20454"/>
    </source>
</evidence>
<comment type="caution">
    <text evidence="4">The sequence shown here is derived from an EMBL/GenBank/DDBJ whole genome shotgun (WGS) entry which is preliminary data.</text>
</comment>
<evidence type="ECO:0000313" key="5">
    <source>
        <dbReference type="Proteomes" id="UP000761380"/>
    </source>
</evidence>
<evidence type="ECO:0000259" key="2">
    <source>
        <dbReference type="Pfam" id="PF05876"/>
    </source>
</evidence>
<sequence length="648" mass="73969">MKRGIELWRYTYRKGLKPLPKTSVSEWADTYRFISQGNAEPGRWKTSRAEYQREIMDAFTQPGVHRVVVKSAAQIGKSDIMNNVVGRFAHLDPAPIMMIQPTVEMAQDYSKSRIAPMIQDTKVLNNIFYKVKEQEQVKSTGIRDSNNTILSKIFPGGRLFMAGSNSPAGLASRVVRVLLADEVDRFAASAGVEGDPVDLASKRMTTFWNHVSGLFSTPTIEKASRIEKEYLAGTQEEWRHACPNCGEYHVLRHVDMECPDMVESSDKDGNKTYIIREVLWRCPDCGYKFGERQMKDAPQRYVVQNPIALENGIRSFFINGFSSPWISWAEIMKEWHEARGDPQREKVVVNTRFGETYHMIGAFDDETQFLRRREKYDAELPHGVLLLTAAVDVQGNRLEYEICGWGFGEECWGIQKGIIPGNPDHPKVWKLLDGILDRPYHFADGNALKILRTFIDTGGLSTQSVYEYCKRNLYKQRIGIKGYANKPGLPLVYRTSKDRKGYNIPLQFLGVNDGKQQVMTRLGLEKPGAQYFHFPLDDDFMGKRGYDELYFKGIIAEQRKAVTKGGIVQVIWEPIKRDIRNEPLDLRVYNLACLKTCLPYVNMVQAAKEFGVDVPDYAQPKKKKTPSKAKVRSQQPKTKLKSRSVNLF</sequence>
<feature type="compositionally biased region" description="Basic residues" evidence="1">
    <location>
        <begin position="620"/>
        <end position="631"/>
    </location>
</feature>
<dbReference type="InterPro" id="IPR008866">
    <property type="entry name" value="Phage_lambda_GpA-like"/>
</dbReference>
<dbReference type="InterPro" id="IPR046454">
    <property type="entry name" value="GpA_endonuclease"/>
</dbReference>
<dbReference type="InterPro" id="IPR027417">
    <property type="entry name" value="P-loop_NTPase"/>
</dbReference>
<feature type="domain" description="Terminase large subunit GpA endonuclease" evidence="3">
    <location>
        <begin position="313"/>
        <end position="595"/>
    </location>
</feature>
<dbReference type="Pfam" id="PF05876">
    <property type="entry name" value="GpA_ATPase"/>
    <property type="match status" value="1"/>
</dbReference>
<dbReference type="InterPro" id="IPR046453">
    <property type="entry name" value="GpA_ATPase"/>
</dbReference>
<proteinExistence type="inferred from homology"/>
<dbReference type="GO" id="GO:0016887">
    <property type="term" value="F:ATP hydrolysis activity"/>
    <property type="evidence" value="ECO:0007669"/>
    <property type="project" value="InterPro"/>
</dbReference>